<dbReference type="PANTHER" id="PTHR43725:SF6">
    <property type="entry name" value="CHLOROPLAST STEM-LOOP BINDING PROTEIN OF 41 KDA A, CHLOROPLASTIC"/>
    <property type="match status" value="1"/>
</dbReference>
<dbReference type="InterPro" id="IPR017923">
    <property type="entry name" value="TFIIS_N"/>
</dbReference>
<keyword evidence="10 12" id="KW-0539">Nucleus</keyword>
<dbReference type="InterPro" id="IPR036855">
    <property type="entry name" value="Znf_CCCH_sf"/>
</dbReference>
<evidence type="ECO:0000256" key="12">
    <source>
        <dbReference type="PROSITE-ProRule" id="PRU00649"/>
    </source>
</evidence>
<evidence type="ECO:0000256" key="10">
    <source>
        <dbReference type="ARBA" id="ARBA00023242"/>
    </source>
</evidence>
<feature type="compositionally biased region" description="Low complexity" evidence="14">
    <location>
        <begin position="7"/>
        <end position="25"/>
    </location>
</feature>
<evidence type="ECO:0000256" key="9">
    <source>
        <dbReference type="ARBA" id="ARBA00022843"/>
    </source>
</evidence>
<keyword evidence="8 13" id="KW-0862">Zinc</keyword>
<feature type="region of interest" description="Disordered" evidence="14">
    <location>
        <begin position="466"/>
        <end position="507"/>
    </location>
</feature>
<feature type="region of interest" description="Disordered" evidence="14">
    <location>
        <begin position="131"/>
        <end position="171"/>
    </location>
</feature>
<dbReference type="Pfam" id="PF08711">
    <property type="entry name" value="Med26"/>
    <property type="match status" value="1"/>
</dbReference>
<dbReference type="GO" id="GO:0005996">
    <property type="term" value="P:monosaccharide metabolic process"/>
    <property type="evidence" value="ECO:0007669"/>
    <property type="project" value="TreeGrafter"/>
</dbReference>
<feature type="compositionally biased region" description="Basic and acidic residues" evidence="14">
    <location>
        <begin position="571"/>
        <end position="582"/>
    </location>
</feature>
<dbReference type="InterPro" id="IPR003617">
    <property type="entry name" value="TFIIS/CRSP70_N_sub"/>
</dbReference>
<feature type="compositionally biased region" description="Acidic residues" evidence="14">
    <location>
        <begin position="35"/>
        <end position="64"/>
    </location>
</feature>
<evidence type="ECO:0000256" key="3">
    <source>
        <dbReference type="ARBA" id="ARBA00022481"/>
    </source>
</evidence>
<feature type="domain" description="TFIIS N-terminal" evidence="16">
    <location>
        <begin position="228"/>
        <end position="304"/>
    </location>
</feature>
<keyword evidence="5" id="KW-0597">Phosphoprotein</keyword>
<comment type="caution">
    <text evidence="17">The sequence shown here is derived from an EMBL/GenBank/DDBJ whole genome shotgun (WGS) entry which is preliminary data.</text>
</comment>
<dbReference type="GO" id="GO:0005694">
    <property type="term" value="C:chromosome"/>
    <property type="evidence" value="ECO:0007669"/>
    <property type="project" value="UniProtKB-SubCell"/>
</dbReference>
<evidence type="ECO:0000256" key="1">
    <source>
        <dbReference type="ARBA" id="ARBA00004123"/>
    </source>
</evidence>
<keyword evidence="4" id="KW-1017">Isopeptide bond</keyword>
<feature type="region of interest" description="Disordered" evidence="14">
    <location>
        <begin position="410"/>
        <end position="429"/>
    </location>
</feature>
<evidence type="ECO:0000256" key="5">
    <source>
        <dbReference type="ARBA" id="ARBA00022553"/>
    </source>
</evidence>
<dbReference type="SUPFAM" id="SSF51735">
    <property type="entry name" value="NAD(P)-binding Rossmann-fold domains"/>
    <property type="match status" value="1"/>
</dbReference>
<feature type="region of interest" description="Disordered" evidence="14">
    <location>
        <begin position="710"/>
        <end position="747"/>
    </location>
</feature>
<dbReference type="OrthoDB" id="419598at2759"/>
<keyword evidence="9" id="KW-0832">Ubl conjugation</keyword>
<dbReference type="InterPro" id="IPR035441">
    <property type="entry name" value="TFIIS/LEDGF_dom_sf"/>
</dbReference>
<dbReference type="SUPFAM" id="SSF90229">
    <property type="entry name" value="CCCH zinc finger"/>
    <property type="match status" value="1"/>
</dbReference>
<feature type="region of interest" description="Disordered" evidence="14">
    <location>
        <begin position="613"/>
        <end position="678"/>
    </location>
</feature>
<dbReference type="STRING" id="3076.A0A2P6U5I1"/>
<dbReference type="InterPro" id="IPR000571">
    <property type="entry name" value="Znf_CCCH"/>
</dbReference>
<evidence type="ECO:0000259" key="16">
    <source>
        <dbReference type="PROSITE" id="PS51319"/>
    </source>
</evidence>
<dbReference type="InterPro" id="IPR036291">
    <property type="entry name" value="NAD(P)-bd_dom_sf"/>
</dbReference>
<dbReference type="GO" id="GO:0005634">
    <property type="term" value="C:nucleus"/>
    <property type="evidence" value="ECO:0007669"/>
    <property type="project" value="UniProtKB-SubCell"/>
</dbReference>
<dbReference type="GO" id="GO:0003978">
    <property type="term" value="F:UDP-glucose 4-epimerase activity"/>
    <property type="evidence" value="ECO:0007669"/>
    <property type="project" value="TreeGrafter"/>
</dbReference>
<dbReference type="EMBL" id="LHPG02000001">
    <property type="protein sequence ID" value="PRW61578.1"/>
    <property type="molecule type" value="Genomic_DNA"/>
</dbReference>
<evidence type="ECO:0000256" key="2">
    <source>
        <dbReference type="ARBA" id="ARBA00022330"/>
    </source>
</evidence>
<dbReference type="SUPFAM" id="SSF47676">
    <property type="entry name" value="Conserved domain common to transcription factors TFIIS, elongin A, CRSP70"/>
    <property type="match status" value="1"/>
</dbReference>
<dbReference type="GO" id="GO:0008270">
    <property type="term" value="F:zinc ion binding"/>
    <property type="evidence" value="ECO:0007669"/>
    <property type="project" value="UniProtKB-KW"/>
</dbReference>
<accession>A0A2P6U5I1</accession>
<gene>
    <name evidence="17" type="ORF">C2E21_0604</name>
</gene>
<dbReference type="PANTHER" id="PTHR43725">
    <property type="entry name" value="UDP-GLUCOSE 4-EPIMERASE"/>
    <property type="match status" value="1"/>
</dbReference>
<feature type="domain" description="C3H1-type" evidence="15">
    <location>
        <begin position="678"/>
        <end position="706"/>
    </location>
</feature>
<comment type="subunit">
    <text evidence="11">Component of the PNUTS-PP1 complex (also named PTW/PP1 complex), composed of PPP1R10/PNUTS, TOX4, WDR82, and PPP1CA (or PPP1CB or PPP1CC).</text>
</comment>
<dbReference type="PROSITE" id="PS50103">
    <property type="entry name" value="ZF_C3H1"/>
    <property type="match status" value="1"/>
</dbReference>
<keyword evidence="3" id="KW-0488">Methylation</keyword>
<protein>
    <recommendedName>
        <fullName evidence="2">Serine/threonine-protein phosphatase 1 regulatory subunit 10</fullName>
    </recommendedName>
</protein>
<proteinExistence type="predicted"/>
<dbReference type="GO" id="GO:0005829">
    <property type="term" value="C:cytosol"/>
    <property type="evidence" value="ECO:0007669"/>
    <property type="project" value="TreeGrafter"/>
</dbReference>
<sequence length="1073" mass="112900">MAEVAEEALGPPAAPEADAAESPQAQGPAGSAEQGESDEEYSQGSSGEEESGEEEEEEASSGDEDEKRPLSQRSAYASKHALPEPTAPKRTRTNRFPKIPKSQRCGSCENCLNPQRKKACIVARQRMEEQLRLKEQQQGNGSSRGGGGGSKHAAAAASGPDPADDPFTADLGKILSGTGGVQQERHVPLLLQLVRRTRSKAQRTALLVVLQRSSGEVQRQAVAGKLLLELQAWLSDAVEQGDAKRAQNCLACLDKLPVTLAALQPPCELGKVVGKLRKHDSFGAAVTDTAKRLVARWKGVVEAAQAKKAAGTTTGSTASATAAAKPAAAAAAAKPAAAAAVPKPAAPKPAAAGAANHERQASASLAGMADGDLFKSADRQRAGVRDAVPAVKKTVIKTLPVEASRAKLSESAAADKEAAGGSGKPGSSAAAADVSKVSASPFASLGGLGGGVTMLGGSGGGGPLGSISLSTVGPSSNSARDRALAAARRVPSPEPQPKKEKAKKLSWQKEDGLVGVRWFLKADPPAAAKADADPAQLQRSTSDAAREPSPPGFESAAKKEHLSEAAALRQHRAEEDQERAELEQRLERMVATTAWLNPQPNDDMSDAQLAAMPAPPAWGEDSTESPAAAARSRQVPRAHYPSLAAIPDTPGEPNLIADHGQQQQPGPPMQPPSMQQRSFGPRPCRYFNTPRGCFQGDRCNFAHVPLGGAGAENGRGPAPGPAAGMKRPAESDAGRQGKQPRWHSAARRAQVLVRADSVLIANTKGGGHAFLGLHLAKKLLNEGHSVTILNDGDPAKLTAKAPFSQYASLPGLNVVWGNPADPAAIPSGWFDVVYDNNGKDMEACQPLIDHFKGKVKHYVFVGSAGAYEANSVEPMHVEGDKRKASAGHVAVEEYLVRQDLPYTVFQPLYIYGPHTAKDCEQWFMDRVLRDRPVPIPGPGIQLTSLSNVEDLADMMARVPGNPGAVQQHFNLCSDRCITFDGIVKAVAAAAGKEAKIVHYDPKAVKLGKGEGFPFRAVHFFASADKAKRVLGWQPHHNFLKDVNQLVRDYIASGRLDKDIDFSVDDKILAAVGK</sequence>
<dbReference type="Gene3D" id="1.20.930.10">
    <property type="entry name" value="Conserved domain common to transcription factors TFIIS, elongin A, CRSP70"/>
    <property type="match status" value="1"/>
</dbReference>
<evidence type="ECO:0000256" key="8">
    <source>
        <dbReference type="ARBA" id="ARBA00022833"/>
    </source>
</evidence>
<evidence type="ECO:0000259" key="15">
    <source>
        <dbReference type="PROSITE" id="PS50103"/>
    </source>
</evidence>
<dbReference type="Proteomes" id="UP000239899">
    <property type="component" value="Unassembled WGS sequence"/>
</dbReference>
<dbReference type="SMART" id="SM00509">
    <property type="entry name" value="TFS2N"/>
    <property type="match status" value="1"/>
</dbReference>
<dbReference type="AlphaFoldDB" id="A0A2P6U5I1"/>
<keyword evidence="6 13" id="KW-0479">Metal-binding</keyword>
<evidence type="ECO:0000256" key="13">
    <source>
        <dbReference type="PROSITE-ProRule" id="PRU00723"/>
    </source>
</evidence>
<dbReference type="Gene3D" id="3.40.50.720">
    <property type="entry name" value="NAD(P)-binding Rossmann-like Domain"/>
    <property type="match status" value="1"/>
</dbReference>
<organism evidence="17 18">
    <name type="scientific">Chlorella sorokiniana</name>
    <name type="common">Freshwater green alga</name>
    <dbReference type="NCBI Taxonomy" id="3076"/>
    <lineage>
        <taxon>Eukaryota</taxon>
        <taxon>Viridiplantae</taxon>
        <taxon>Chlorophyta</taxon>
        <taxon>core chlorophytes</taxon>
        <taxon>Trebouxiophyceae</taxon>
        <taxon>Chlorellales</taxon>
        <taxon>Chlorellaceae</taxon>
        <taxon>Chlorella clade</taxon>
        <taxon>Chlorella</taxon>
    </lineage>
</organism>
<dbReference type="FunFam" id="3.40.50.720:FF:000321">
    <property type="entry name" value="Chloroplast stem-loop binding protein of 41 kDa a, chloroplastic"/>
    <property type="match status" value="1"/>
</dbReference>
<evidence type="ECO:0000256" key="14">
    <source>
        <dbReference type="SAM" id="MobiDB-lite"/>
    </source>
</evidence>
<evidence type="ECO:0000256" key="11">
    <source>
        <dbReference type="ARBA" id="ARBA00093575"/>
    </source>
</evidence>
<feature type="region of interest" description="Disordered" evidence="14">
    <location>
        <begin position="1"/>
        <end position="108"/>
    </location>
</feature>
<evidence type="ECO:0000256" key="7">
    <source>
        <dbReference type="ARBA" id="ARBA00022771"/>
    </source>
</evidence>
<feature type="zinc finger region" description="C3H1-type" evidence="13">
    <location>
        <begin position="678"/>
        <end position="706"/>
    </location>
</feature>
<evidence type="ECO:0000256" key="4">
    <source>
        <dbReference type="ARBA" id="ARBA00022499"/>
    </source>
</evidence>
<feature type="compositionally biased region" description="Low complexity" evidence="14">
    <location>
        <begin position="714"/>
        <end position="724"/>
    </location>
</feature>
<comment type="subcellular location">
    <subcellularLocation>
        <location evidence="1 12">Nucleus</location>
    </subcellularLocation>
</comment>
<evidence type="ECO:0000256" key="6">
    <source>
        <dbReference type="ARBA" id="ARBA00022723"/>
    </source>
</evidence>
<feature type="region of interest" description="Disordered" evidence="14">
    <location>
        <begin position="526"/>
        <end position="582"/>
    </location>
</feature>
<feature type="compositionally biased region" description="Low complexity" evidence="14">
    <location>
        <begin position="526"/>
        <end position="535"/>
    </location>
</feature>
<evidence type="ECO:0000313" key="18">
    <source>
        <dbReference type="Proteomes" id="UP000239899"/>
    </source>
</evidence>
<dbReference type="PROSITE" id="PS51319">
    <property type="entry name" value="TFIIS_N"/>
    <property type="match status" value="1"/>
</dbReference>
<name>A0A2P6U5I1_CHLSO</name>
<keyword evidence="7 13" id="KW-0863">Zinc-finger</keyword>
<reference evidence="17 18" key="1">
    <citation type="journal article" date="2018" name="Plant J.">
        <title>Genome sequences of Chlorella sorokiniana UTEX 1602 and Micractinium conductrix SAG 241.80: implications to maltose excretion by a green alga.</title>
        <authorList>
            <person name="Arriola M.B."/>
            <person name="Velmurugan N."/>
            <person name="Zhang Y."/>
            <person name="Plunkett M.H."/>
            <person name="Hondzo H."/>
            <person name="Barney B.M."/>
        </authorList>
    </citation>
    <scope>NUCLEOTIDE SEQUENCE [LARGE SCALE GENOMIC DNA]</scope>
    <source>
        <strain evidence="18">UTEX 1602</strain>
    </source>
</reference>
<evidence type="ECO:0000313" key="17">
    <source>
        <dbReference type="EMBL" id="PRW61578.1"/>
    </source>
</evidence>
<keyword evidence="18" id="KW-1185">Reference proteome</keyword>